<reference evidence="1 2" key="1">
    <citation type="submission" date="2016-10" db="EMBL/GenBank/DDBJ databases">
        <authorList>
            <person name="de Groot N.N."/>
        </authorList>
    </citation>
    <scope>NUCLEOTIDE SEQUENCE [LARGE SCALE GENOMIC DNA]</scope>
    <source>
        <strain evidence="1 2">CGMCC 4.5727</strain>
    </source>
</reference>
<evidence type="ECO:0000313" key="2">
    <source>
        <dbReference type="Proteomes" id="UP000199155"/>
    </source>
</evidence>
<dbReference type="STRING" id="417292.SAMN05421806_106247"/>
<proteinExistence type="predicted"/>
<dbReference type="Pfam" id="PF06626">
    <property type="entry name" value="DUF1152"/>
    <property type="match status" value="1"/>
</dbReference>
<dbReference type="EMBL" id="FNFF01000006">
    <property type="protein sequence ID" value="SDK32835.1"/>
    <property type="molecule type" value="Genomic_DNA"/>
</dbReference>
<organism evidence="1 2">
    <name type="scientific">Streptomyces indicus</name>
    <dbReference type="NCBI Taxonomy" id="417292"/>
    <lineage>
        <taxon>Bacteria</taxon>
        <taxon>Bacillati</taxon>
        <taxon>Actinomycetota</taxon>
        <taxon>Actinomycetes</taxon>
        <taxon>Kitasatosporales</taxon>
        <taxon>Streptomycetaceae</taxon>
        <taxon>Streptomyces</taxon>
    </lineage>
</organism>
<keyword evidence="2" id="KW-1185">Reference proteome</keyword>
<evidence type="ECO:0000313" key="1">
    <source>
        <dbReference type="EMBL" id="SDK32835.1"/>
    </source>
</evidence>
<sequence>MTAMTALHDHPLFGRLENAERILVAGAGGGFDIYAGLPIALSLLAQGRQVHLANLTFSSLAGLPADDWLADDVVRVTPESAPHHTYFPERTLASWLDLHGFPSTVHAFERTGVQPLRAAYRAVIDAYGIDTVVLVDGGTDILMRGDEAGLGTPEEDMTSVAALAGIAEVERLVVSVGFGVDAYHGVSHGLVLENIAALERDGAYYGAFSLSRTTREGALFVDAAVHAHDHTPDHPSIVNGSIAAAVQGVFGNVHFTERTRGSELFINPLMALCFVFGLEGLARRCLYLDRIEHTHLMRQVHSEIGRFRDELTQTRPPRRIPH</sequence>
<protein>
    <recommendedName>
        <fullName evidence="3">DUF1152 domain-containing protein</fullName>
    </recommendedName>
</protein>
<evidence type="ECO:0008006" key="3">
    <source>
        <dbReference type="Google" id="ProtNLM"/>
    </source>
</evidence>
<dbReference type="AlphaFoldDB" id="A0A1G9B1Z3"/>
<dbReference type="InterPro" id="IPR010581">
    <property type="entry name" value="DUF1152"/>
</dbReference>
<accession>A0A1G9B1Z3</accession>
<name>A0A1G9B1Z3_9ACTN</name>
<dbReference type="Proteomes" id="UP000199155">
    <property type="component" value="Unassembled WGS sequence"/>
</dbReference>
<gene>
    <name evidence="1" type="ORF">SAMN05421806_106247</name>
</gene>